<feature type="domain" description="Acyl-CoA dehydrogenase C-terminal" evidence="2">
    <location>
        <begin position="50"/>
        <end position="113"/>
    </location>
</feature>
<accession>A0A7W9HGW9</accession>
<reference evidence="3 4" key="1">
    <citation type="submission" date="2020-08" db="EMBL/GenBank/DDBJ databases">
        <title>Sequencing the genomes of 1000 actinobacteria strains.</title>
        <authorList>
            <person name="Klenk H.-P."/>
        </authorList>
    </citation>
    <scope>NUCLEOTIDE SEQUENCE [LARGE SCALE GENOMIC DNA]</scope>
    <source>
        <strain evidence="3 4">DSM 45486</strain>
    </source>
</reference>
<evidence type="ECO:0000313" key="4">
    <source>
        <dbReference type="Proteomes" id="UP000552097"/>
    </source>
</evidence>
<keyword evidence="1" id="KW-0560">Oxidoreductase</keyword>
<proteinExistence type="predicted"/>
<dbReference type="GO" id="GO:0016627">
    <property type="term" value="F:oxidoreductase activity, acting on the CH-CH group of donors"/>
    <property type="evidence" value="ECO:0007669"/>
    <property type="project" value="InterPro"/>
</dbReference>
<organism evidence="3 4">
    <name type="scientific">Saccharothrix ecbatanensis</name>
    <dbReference type="NCBI Taxonomy" id="1105145"/>
    <lineage>
        <taxon>Bacteria</taxon>
        <taxon>Bacillati</taxon>
        <taxon>Actinomycetota</taxon>
        <taxon>Actinomycetes</taxon>
        <taxon>Pseudonocardiales</taxon>
        <taxon>Pseudonocardiaceae</taxon>
        <taxon>Saccharothrix</taxon>
    </lineage>
</organism>
<comment type="caution">
    <text evidence="3">The sequence shown here is derived from an EMBL/GenBank/DDBJ whole genome shotgun (WGS) entry which is preliminary data.</text>
</comment>
<dbReference type="SUPFAM" id="SSF47203">
    <property type="entry name" value="Acyl-CoA dehydrogenase C-terminal domain-like"/>
    <property type="match status" value="1"/>
</dbReference>
<gene>
    <name evidence="3" type="ORF">F4560_001840</name>
</gene>
<evidence type="ECO:0000259" key="2">
    <source>
        <dbReference type="Pfam" id="PF08028"/>
    </source>
</evidence>
<dbReference type="AlphaFoldDB" id="A0A7W9HGW9"/>
<dbReference type="Gene3D" id="1.20.140.10">
    <property type="entry name" value="Butyryl-CoA Dehydrogenase, subunit A, domain 3"/>
    <property type="match status" value="1"/>
</dbReference>
<dbReference type="InterPro" id="IPR013107">
    <property type="entry name" value="Acyl-CoA_DH_C"/>
</dbReference>
<protein>
    <submittedName>
        <fullName evidence="3">Alkylation response protein AidB-like acyl-CoA dehydrogenase</fullName>
    </submittedName>
</protein>
<dbReference type="Pfam" id="PF08028">
    <property type="entry name" value="Acyl-CoA_dh_2"/>
    <property type="match status" value="1"/>
</dbReference>
<dbReference type="RefSeq" id="WP_221483418.1">
    <property type="nucleotide sequence ID" value="NZ_JACHMO010000001.1"/>
</dbReference>
<keyword evidence="4" id="KW-1185">Reference proteome</keyword>
<dbReference type="InterPro" id="IPR036250">
    <property type="entry name" value="AcylCo_DH-like_C"/>
</dbReference>
<name>A0A7W9HGW9_9PSEU</name>
<sequence>MSAADLMFTGCRPLFATASGGRVTAVPGGVVVSGRWLYDSVCDTLHSAGLERRPLTALEAATVGRDRAYLARLCVRAVHRLVELSGTAAHFEDHPIARHWRDLHMMSAHRDVNWATHARAHARAHAELTLETRR</sequence>
<evidence type="ECO:0000256" key="1">
    <source>
        <dbReference type="ARBA" id="ARBA00023002"/>
    </source>
</evidence>
<evidence type="ECO:0000313" key="3">
    <source>
        <dbReference type="EMBL" id="MBB5802072.1"/>
    </source>
</evidence>
<dbReference type="EMBL" id="JACHMO010000001">
    <property type="protein sequence ID" value="MBB5802072.1"/>
    <property type="molecule type" value="Genomic_DNA"/>
</dbReference>
<dbReference type="Proteomes" id="UP000552097">
    <property type="component" value="Unassembled WGS sequence"/>
</dbReference>